<reference evidence="1 2" key="1">
    <citation type="submission" date="2018-10" db="EMBL/GenBank/DDBJ databases">
        <title>Comparative analysis of microorganisms from saline springs in Andes Mountain Range, Colombia.</title>
        <authorList>
            <person name="Rubin E."/>
        </authorList>
    </citation>
    <scope>NUCLEOTIDE SEQUENCE [LARGE SCALE GENOMIC DNA]</scope>
    <source>
        <strain evidence="1 2">USBA 36</strain>
    </source>
</reference>
<dbReference type="SUPFAM" id="SSF53448">
    <property type="entry name" value="Nucleotide-diphospho-sugar transferases"/>
    <property type="match status" value="1"/>
</dbReference>
<dbReference type="OrthoDB" id="118340at2"/>
<dbReference type="RefSeq" id="WP_121219813.1">
    <property type="nucleotide sequence ID" value="NZ_RBIG01000002.1"/>
</dbReference>
<dbReference type="Gene3D" id="3.90.550.10">
    <property type="entry name" value="Spore Coat Polysaccharide Biosynthesis Protein SpsA, Chain A"/>
    <property type="match status" value="1"/>
</dbReference>
<proteinExistence type="predicted"/>
<name>A0A420WGT3_9PROT</name>
<evidence type="ECO:0000313" key="2">
    <source>
        <dbReference type="Proteomes" id="UP000277424"/>
    </source>
</evidence>
<sequence length="356" mass="41241">MTIHAFTSFSYSYLNRARVLATTLRRQHPDWVLWAVLTDRAPEGFAIDWDREEFDRVLTAEELLGDTAGQWLFGHDVIEACTGVKAAAMQWIMQSHTCTKLFYFDPDIAVLNPVTEIADLLDSHSIVLTPHQIDPEPRARRGAIMDNEMASLRHGAFNLGFLAVRNDQEGRRFVDWWADRLQDWCHDRQDMGVFVDQKWCDLVPCFFDRVKILRDPGCNVASWNISQRRLSFDDQGMARVNGQPLRFFHFTKLGAVGDAMTQRYAGDNIEVYELWLWYRNQIEKATSPEIPNRYWYYDSFDNGVPVPKQARVLYRERSDLRAAFPDPWKAEGGYFEWLCRETDFMAGMAGVNGKSA</sequence>
<dbReference type="InterPro" id="IPR029044">
    <property type="entry name" value="Nucleotide-diphossugar_trans"/>
</dbReference>
<organism evidence="1 2">
    <name type="scientific">Oceanibaculum indicum</name>
    <dbReference type="NCBI Taxonomy" id="526216"/>
    <lineage>
        <taxon>Bacteria</taxon>
        <taxon>Pseudomonadati</taxon>
        <taxon>Pseudomonadota</taxon>
        <taxon>Alphaproteobacteria</taxon>
        <taxon>Rhodospirillales</taxon>
        <taxon>Oceanibaculaceae</taxon>
        <taxon>Oceanibaculum</taxon>
    </lineage>
</organism>
<accession>A0A420WGT3</accession>
<dbReference type="EMBL" id="RBIG01000002">
    <property type="protein sequence ID" value="RKQ70176.1"/>
    <property type="molecule type" value="Genomic_DNA"/>
</dbReference>
<evidence type="ECO:0008006" key="3">
    <source>
        <dbReference type="Google" id="ProtNLM"/>
    </source>
</evidence>
<dbReference type="AlphaFoldDB" id="A0A420WGT3"/>
<dbReference type="Proteomes" id="UP000277424">
    <property type="component" value="Unassembled WGS sequence"/>
</dbReference>
<comment type="caution">
    <text evidence="1">The sequence shown here is derived from an EMBL/GenBank/DDBJ whole genome shotgun (WGS) entry which is preliminary data.</text>
</comment>
<gene>
    <name evidence="1" type="ORF">BCL74_2117</name>
</gene>
<protein>
    <recommendedName>
        <fullName evidence="3">Glycosyl transferase</fullName>
    </recommendedName>
</protein>
<evidence type="ECO:0000313" key="1">
    <source>
        <dbReference type="EMBL" id="RKQ70176.1"/>
    </source>
</evidence>